<keyword evidence="3 6" id="KW-0815">Transposition</keyword>
<dbReference type="PANTHER" id="PTHR33217">
    <property type="entry name" value="TRANSPOSASE FOR INSERTION SEQUENCE ELEMENT IS1081"/>
    <property type="match status" value="1"/>
</dbReference>
<gene>
    <name evidence="7" type="ORF">C7C46_33590</name>
</gene>
<comment type="similarity">
    <text evidence="2 6">Belongs to the transposase mutator family.</text>
</comment>
<evidence type="ECO:0000313" key="8">
    <source>
        <dbReference type="Proteomes" id="UP000248039"/>
    </source>
</evidence>
<feature type="non-terminal residue" evidence="7">
    <location>
        <position position="83"/>
    </location>
</feature>
<keyword evidence="6" id="KW-0814">Transposable element</keyword>
<dbReference type="InterPro" id="IPR001207">
    <property type="entry name" value="Transposase_mutator"/>
</dbReference>
<dbReference type="GO" id="GO:0006313">
    <property type="term" value="P:DNA transposition"/>
    <property type="evidence" value="ECO:0007669"/>
    <property type="project" value="UniProtKB-UniRule"/>
</dbReference>
<evidence type="ECO:0000256" key="2">
    <source>
        <dbReference type="ARBA" id="ARBA00010961"/>
    </source>
</evidence>
<dbReference type="GO" id="GO:0003677">
    <property type="term" value="F:DNA binding"/>
    <property type="evidence" value="ECO:0007669"/>
    <property type="project" value="UniProtKB-UniRule"/>
</dbReference>
<dbReference type="EMBL" id="PYBW01000331">
    <property type="protein sequence ID" value="PYC61900.1"/>
    <property type="molecule type" value="Genomic_DNA"/>
</dbReference>
<evidence type="ECO:0000256" key="1">
    <source>
        <dbReference type="ARBA" id="ARBA00002190"/>
    </source>
</evidence>
<evidence type="ECO:0000256" key="5">
    <source>
        <dbReference type="ARBA" id="ARBA00023172"/>
    </source>
</evidence>
<dbReference type="Proteomes" id="UP000248039">
    <property type="component" value="Unassembled WGS sequence"/>
</dbReference>
<feature type="non-terminal residue" evidence="7">
    <location>
        <position position="1"/>
    </location>
</feature>
<keyword evidence="8" id="KW-1185">Reference proteome</keyword>
<sequence>VFETRSVHQIVSRSVALASGITEDGHREVLGVMVGDSETELFWTEFLRSLRERGLGGVRRVIGDDQLGLVEAIRKVMVGASYQ</sequence>
<name>A0A2V4N6G5_9ACTN</name>
<comment type="function">
    <text evidence="1 6">Required for the transposition of the insertion element.</text>
</comment>
<keyword evidence="4 6" id="KW-0238">DNA-binding</keyword>
<keyword evidence="5 6" id="KW-0233">DNA recombination</keyword>
<reference evidence="7 8" key="1">
    <citation type="submission" date="2018-03" db="EMBL/GenBank/DDBJ databases">
        <title>Bioinformatic expansion and discovery of thiopeptide antibiotics.</title>
        <authorList>
            <person name="Schwalen C.J."/>
            <person name="Hudson G.A."/>
            <person name="Mitchell D.A."/>
        </authorList>
    </citation>
    <scope>NUCLEOTIDE SEQUENCE [LARGE SCALE GENOMIC DNA]</scope>
    <source>
        <strain evidence="7 8">ATCC 21389</strain>
    </source>
</reference>
<evidence type="ECO:0000313" key="7">
    <source>
        <dbReference type="EMBL" id="PYC61900.1"/>
    </source>
</evidence>
<dbReference type="GO" id="GO:0004803">
    <property type="term" value="F:transposase activity"/>
    <property type="evidence" value="ECO:0007669"/>
    <property type="project" value="UniProtKB-UniRule"/>
</dbReference>
<accession>A0A2V4N6G5</accession>
<proteinExistence type="inferred from homology"/>
<protein>
    <recommendedName>
        <fullName evidence="6">Mutator family transposase</fullName>
    </recommendedName>
</protein>
<dbReference type="AlphaFoldDB" id="A0A2V4N6G5"/>
<evidence type="ECO:0000256" key="6">
    <source>
        <dbReference type="RuleBase" id="RU365089"/>
    </source>
</evidence>
<evidence type="ECO:0000256" key="3">
    <source>
        <dbReference type="ARBA" id="ARBA00022578"/>
    </source>
</evidence>
<organism evidence="7 8">
    <name type="scientific">Streptomyces tateyamensis</name>
    <dbReference type="NCBI Taxonomy" id="565073"/>
    <lineage>
        <taxon>Bacteria</taxon>
        <taxon>Bacillati</taxon>
        <taxon>Actinomycetota</taxon>
        <taxon>Actinomycetes</taxon>
        <taxon>Kitasatosporales</taxon>
        <taxon>Streptomycetaceae</taxon>
        <taxon>Streptomyces</taxon>
    </lineage>
</organism>
<dbReference type="Pfam" id="PF00872">
    <property type="entry name" value="Transposase_mut"/>
    <property type="match status" value="1"/>
</dbReference>
<dbReference type="PANTHER" id="PTHR33217:SF7">
    <property type="entry name" value="TRANSPOSASE FOR INSERTION SEQUENCE ELEMENT IS1081"/>
    <property type="match status" value="1"/>
</dbReference>
<evidence type="ECO:0000256" key="4">
    <source>
        <dbReference type="ARBA" id="ARBA00023125"/>
    </source>
</evidence>
<comment type="caution">
    <text evidence="7">The sequence shown here is derived from an EMBL/GenBank/DDBJ whole genome shotgun (WGS) entry which is preliminary data.</text>
</comment>
<dbReference type="RefSeq" id="WP_181442688.1">
    <property type="nucleotide sequence ID" value="NZ_PYBW01000331.1"/>
</dbReference>